<geneLocation type="plasmid" evidence="1 2">
    <name>unnamed1</name>
</geneLocation>
<evidence type="ECO:0000313" key="1">
    <source>
        <dbReference type="EMBL" id="WOB11193.1"/>
    </source>
</evidence>
<gene>
    <name evidence="1" type="ORF">RXV79_27560</name>
</gene>
<evidence type="ECO:0000313" key="2">
    <source>
        <dbReference type="Proteomes" id="UP001303946"/>
    </source>
</evidence>
<name>A0ABZ0D1X0_9BURK</name>
<organism evidence="1 2">
    <name type="scientific">Piscinibacter gummiphilus</name>
    <dbReference type="NCBI Taxonomy" id="946333"/>
    <lineage>
        <taxon>Bacteria</taxon>
        <taxon>Pseudomonadati</taxon>
        <taxon>Pseudomonadota</taxon>
        <taxon>Betaproteobacteria</taxon>
        <taxon>Burkholderiales</taxon>
        <taxon>Sphaerotilaceae</taxon>
        <taxon>Piscinibacter</taxon>
    </lineage>
</organism>
<sequence>MFVLKFPFRLLATHELTPTDEVAHVDDGISLKVTGAHPYYMLECSGFASEERAGEWLKELRIGVGYLALAHHLAVDASFDLGQVHMFDEPRGFSLIPSSSLADASADGSQPFVHQEGLRVRTVVAHGSIEIKQGASFVLQALSQWRALPAPSLALNERRLLTALDLYVASLAEDSPNARFLLLISAMESICTPVPRTKRAALLMEKWSGELVEAIDKEEEDSEKESMLAMQRELSFRRCNSIARQLRSLVRDALAGDDDVAWCADRLTELYDQRSQLLHSGRFKREDRQRLSDAQSIAQRILRSRAGFR</sequence>
<dbReference type="Proteomes" id="UP001303946">
    <property type="component" value="Plasmid unnamed1"/>
</dbReference>
<keyword evidence="1" id="KW-0614">Plasmid</keyword>
<dbReference type="RefSeq" id="WP_316704377.1">
    <property type="nucleotide sequence ID" value="NZ_CP136337.1"/>
</dbReference>
<accession>A0ABZ0D1X0</accession>
<protein>
    <submittedName>
        <fullName evidence="1">HEPN domain-containing protein</fullName>
    </submittedName>
</protein>
<reference evidence="1 2" key="1">
    <citation type="submission" date="2023-10" db="EMBL/GenBank/DDBJ databases">
        <title>Bacteria for the degradation of biodegradable plastic PBAT(Polybutylene adipate terephthalate).</title>
        <authorList>
            <person name="Weon H.-Y."/>
            <person name="Yeon J."/>
        </authorList>
    </citation>
    <scope>NUCLEOTIDE SEQUENCE [LARGE SCALE GENOMIC DNA]</scope>
    <source>
        <strain evidence="1 2">SBD 7-3</strain>
        <plasmid evidence="1 2">unnamed1</plasmid>
    </source>
</reference>
<proteinExistence type="predicted"/>
<dbReference type="EMBL" id="CP136337">
    <property type="protein sequence ID" value="WOB11193.1"/>
    <property type="molecule type" value="Genomic_DNA"/>
</dbReference>
<keyword evidence="2" id="KW-1185">Reference proteome</keyword>